<keyword evidence="4" id="KW-1185">Reference proteome</keyword>
<name>A0ABV7YUR9_9BACT</name>
<accession>A0ABV7YUR9</accession>
<evidence type="ECO:0000313" key="3">
    <source>
        <dbReference type="EMBL" id="MFC3809767.1"/>
    </source>
</evidence>
<reference evidence="4" key="1">
    <citation type="journal article" date="2019" name="Int. J. Syst. Evol. Microbiol.">
        <title>The Global Catalogue of Microorganisms (GCM) 10K type strain sequencing project: providing services to taxonomists for standard genome sequencing and annotation.</title>
        <authorList>
            <consortium name="The Broad Institute Genomics Platform"/>
            <consortium name="The Broad Institute Genome Sequencing Center for Infectious Disease"/>
            <person name="Wu L."/>
            <person name="Ma J."/>
        </authorList>
    </citation>
    <scope>NUCLEOTIDE SEQUENCE [LARGE SCALE GENOMIC DNA]</scope>
    <source>
        <strain evidence="4">CECT 7956</strain>
    </source>
</reference>
<feature type="domain" description="CRISPR type III-associated protein" evidence="2">
    <location>
        <begin position="6"/>
        <end position="172"/>
    </location>
</feature>
<dbReference type="InterPro" id="IPR005537">
    <property type="entry name" value="RAMP_III_fam"/>
</dbReference>
<dbReference type="InterPro" id="IPR052216">
    <property type="entry name" value="CRISPR_Csm3_endoribonuclease"/>
</dbReference>
<organism evidence="3 4">
    <name type="scientific">Lacihabitans lacunae</name>
    <dbReference type="NCBI Taxonomy" id="1028214"/>
    <lineage>
        <taxon>Bacteria</taxon>
        <taxon>Pseudomonadati</taxon>
        <taxon>Bacteroidota</taxon>
        <taxon>Cytophagia</taxon>
        <taxon>Cytophagales</taxon>
        <taxon>Leadbetterellaceae</taxon>
        <taxon>Lacihabitans</taxon>
    </lineage>
</organism>
<sequence>MEINYKLTFLSDWHVGSGLSGGAESDAIVLKDKNKLPYIPGKTIKGLVRDAIADMKDAGQIESELESIFGTEGNHAIKVASFSNVEIKDEYEEILSNNLSDYLYRIIASTKIEENGIASQGSLRSIEVCMPVTIFGKISNIETEEINIIFKNALKLVRSVGVNRNRGLGRCKIEII</sequence>
<protein>
    <submittedName>
        <fullName evidence="3">RAMP superfamily CRISPR-associated protein</fullName>
    </submittedName>
</protein>
<comment type="caution">
    <text evidence="3">The sequence shown here is derived from an EMBL/GenBank/DDBJ whole genome shotgun (WGS) entry which is preliminary data.</text>
</comment>
<dbReference type="Pfam" id="PF03787">
    <property type="entry name" value="RAMPs"/>
    <property type="match status" value="1"/>
</dbReference>
<evidence type="ECO:0000256" key="1">
    <source>
        <dbReference type="ARBA" id="ARBA00023118"/>
    </source>
</evidence>
<dbReference type="PANTHER" id="PTHR35579">
    <property type="entry name" value="CRISPR SYSTEM CMS ENDORIBONUCLEASE CSM3"/>
    <property type="match status" value="1"/>
</dbReference>
<evidence type="ECO:0000313" key="4">
    <source>
        <dbReference type="Proteomes" id="UP001595616"/>
    </source>
</evidence>
<proteinExistence type="predicted"/>
<dbReference type="Proteomes" id="UP001595616">
    <property type="component" value="Unassembled WGS sequence"/>
</dbReference>
<dbReference type="PANTHER" id="PTHR35579:SF3">
    <property type="entry name" value="CRISPR SYSTEM CMS ENDORIBONUCLEASE CSM3"/>
    <property type="match status" value="1"/>
</dbReference>
<evidence type="ECO:0000259" key="2">
    <source>
        <dbReference type="Pfam" id="PF03787"/>
    </source>
</evidence>
<dbReference type="CDD" id="cd09726">
    <property type="entry name" value="RAMP_I_III"/>
    <property type="match status" value="1"/>
</dbReference>
<dbReference type="RefSeq" id="WP_379835240.1">
    <property type="nucleotide sequence ID" value="NZ_JBHRYQ010000001.1"/>
</dbReference>
<dbReference type="EMBL" id="JBHRYQ010000001">
    <property type="protein sequence ID" value="MFC3809767.1"/>
    <property type="molecule type" value="Genomic_DNA"/>
</dbReference>
<keyword evidence="1" id="KW-0051">Antiviral defense</keyword>
<gene>
    <name evidence="3" type="ORF">ACFOOI_03790</name>
</gene>